<protein>
    <submittedName>
        <fullName evidence="1">Uncharacterized protein</fullName>
    </submittedName>
</protein>
<dbReference type="RefSeq" id="WP_166792940.1">
    <property type="nucleotide sequence ID" value="NZ_CAADJA010000002.1"/>
</dbReference>
<evidence type="ECO:0000313" key="1">
    <source>
        <dbReference type="EMBL" id="VFS45946.1"/>
    </source>
</evidence>
<sequence>MLFGVSFTSPLAPVTNGFLAEGEKCALCDAALPLVHYLSANTPYLG</sequence>
<accession>A0A484ZDV8</accession>
<dbReference type="AlphaFoldDB" id="A0A484ZDV8"/>
<name>A0A484ZDV8_9GAMM</name>
<dbReference type="Proteomes" id="UP000373449">
    <property type="component" value="Unassembled WGS sequence"/>
</dbReference>
<reference evidence="1 2" key="1">
    <citation type="submission" date="2019-03" db="EMBL/GenBank/DDBJ databases">
        <authorList>
            <consortium name="Pathogen Informatics"/>
        </authorList>
    </citation>
    <scope>NUCLEOTIDE SEQUENCE [LARGE SCALE GENOMIC DNA]</scope>
    <source>
        <strain evidence="1 2">NCTC12282</strain>
    </source>
</reference>
<organism evidence="1 2">
    <name type="scientific">Budvicia aquatica</name>
    <dbReference type="NCBI Taxonomy" id="82979"/>
    <lineage>
        <taxon>Bacteria</taxon>
        <taxon>Pseudomonadati</taxon>
        <taxon>Pseudomonadota</taxon>
        <taxon>Gammaproteobacteria</taxon>
        <taxon>Enterobacterales</taxon>
        <taxon>Budviciaceae</taxon>
        <taxon>Budvicia</taxon>
    </lineage>
</organism>
<evidence type="ECO:0000313" key="2">
    <source>
        <dbReference type="Proteomes" id="UP000373449"/>
    </source>
</evidence>
<dbReference type="EMBL" id="CAADJA010000002">
    <property type="protein sequence ID" value="VFS45946.1"/>
    <property type="molecule type" value="Genomic_DNA"/>
</dbReference>
<gene>
    <name evidence="1" type="ORF">NCTC12282_00833</name>
</gene>
<proteinExistence type="predicted"/>